<dbReference type="EMBL" id="DVLU01000030">
    <property type="protein sequence ID" value="HIT85002.1"/>
    <property type="molecule type" value="Genomic_DNA"/>
</dbReference>
<dbReference type="InterPro" id="IPR029001">
    <property type="entry name" value="ITPase-like_fam"/>
</dbReference>
<organism evidence="4 5">
    <name type="scientific">Candidatus Ornithomonoglobus intestinigallinarum</name>
    <dbReference type="NCBI Taxonomy" id="2840894"/>
    <lineage>
        <taxon>Bacteria</taxon>
        <taxon>Bacillati</taxon>
        <taxon>Bacillota</taxon>
        <taxon>Clostridia</taxon>
        <taxon>Candidatus Ornithomonoglobus</taxon>
    </lineage>
</organism>
<comment type="subcellular location">
    <subcellularLocation>
        <location evidence="3">Cytoplasm</location>
    </subcellularLocation>
</comment>
<comment type="cofactor">
    <cofactor evidence="1 3">
        <name>a divalent metal cation</name>
        <dbReference type="ChEBI" id="CHEBI:60240"/>
    </cofactor>
</comment>
<evidence type="ECO:0000256" key="3">
    <source>
        <dbReference type="HAMAP-Rule" id="MF_00528"/>
    </source>
</evidence>
<comment type="caution">
    <text evidence="4">The sequence shown here is derived from an EMBL/GenBank/DDBJ whole genome shotgun (WGS) entry which is preliminary data.</text>
</comment>
<name>A0A9D1H3I6_9FIRM</name>
<dbReference type="SUPFAM" id="SSF52972">
    <property type="entry name" value="ITPase-like"/>
    <property type="match status" value="1"/>
</dbReference>
<gene>
    <name evidence="4" type="primary">maf</name>
    <name evidence="4" type="ORF">IAA60_03735</name>
</gene>
<comment type="caution">
    <text evidence="3">Lacks conserved residue(s) required for the propagation of feature annotation.</text>
</comment>
<evidence type="ECO:0000256" key="2">
    <source>
        <dbReference type="ARBA" id="ARBA00022801"/>
    </source>
</evidence>
<comment type="catalytic activity">
    <reaction evidence="3">
        <text>dTTP + H2O = dTMP + diphosphate + H(+)</text>
        <dbReference type="Rhea" id="RHEA:28534"/>
        <dbReference type="ChEBI" id="CHEBI:15377"/>
        <dbReference type="ChEBI" id="CHEBI:15378"/>
        <dbReference type="ChEBI" id="CHEBI:33019"/>
        <dbReference type="ChEBI" id="CHEBI:37568"/>
        <dbReference type="ChEBI" id="CHEBI:63528"/>
        <dbReference type="EC" id="3.6.1.9"/>
    </reaction>
</comment>
<feature type="active site" description="Proton acceptor" evidence="3">
    <location>
        <position position="75"/>
    </location>
</feature>
<evidence type="ECO:0000256" key="1">
    <source>
        <dbReference type="ARBA" id="ARBA00001968"/>
    </source>
</evidence>
<dbReference type="PANTHER" id="PTHR43213:SF5">
    <property type="entry name" value="BIFUNCTIONAL DTTP_UTP PYROPHOSPHATASE_METHYLTRANSFERASE PROTEIN-RELATED"/>
    <property type="match status" value="1"/>
</dbReference>
<reference evidence="4" key="1">
    <citation type="submission" date="2020-10" db="EMBL/GenBank/DDBJ databases">
        <authorList>
            <person name="Gilroy R."/>
        </authorList>
    </citation>
    <scope>NUCLEOTIDE SEQUENCE</scope>
    <source>
        <strain evidence="4">CHK181-108</strain>
    </source>
</reference>
<keyword evidence="3" id="KW-0546">Nucleotide metabolism</keyword>
<comment type="function">
    <text evidence="3">Nucleoside triphosphate pyrophosphatase that hydrolyzes dTTP and UTP. May have a dual role in cell division arrest and in preventing the incorporation of modified nucleotides into cellular nucleic acids.</text>
</comment>
<dbReference type="NCBIfam" id="TIGR00172">
    <property type="entry name" value="maf"/>
    <property type="match status" value="1"/>
</dbReference>
<dbReference type="Pfam" id="PF02545">
    <property type="entry name" value="Maf"/>
    <property type="match status" value="1"/>
</dbReference>
<feature type="site" description="Important for substrate specificity" evidence="3">
    <location>
        <position position="13"/>
    </location>
</feature>
<dbReference type="GO" id="GO:0009117">
    <property type="term" value="P:nucleotide metabolic process"/>
    <property type="evidence" value="ECO:0007669"/>
    <property type="project" value="UniProtKB-KW"/>
</dbReference>
<protein>
    <recommendedName>
        <fullName evidence="3">dTTP/UTP pyrophosphatase</fullName>
        <shortName evidence="3">dTTPase/UTPase</shortName>
        <ecNumber evidence="3">3.6.1.9</ecNumber>
    </recommendedName>
    <alternativeName>
        <fullName evidence="3">Nucleoside triphosphate pyrophosphatase</fullName>
    </alternativeName>
    <alternativeName>
        <fullName evidence="3">Nucleotide pyrophosphatase</fullName>
        <shortName evidence="3">Nucleotide PPase</shortName>
    </alternativeName>
</protein>
<evidence type="ECO:0000313" key="4">
    <source>
        <dbReference type="EMBL" id="HIT85002.1"/>
    </source>
</evidence>
<dbReference type="HAMAP" id="MF_00528">
    <property type="entry name" value="Maf"/>
    <property type="match status" value="1"/>
</dbReference>
<evidence type="ECO:0000313" key="5">
    <source>
        <dbReference type="Proteomes" id="UP000824165"/>
    </source>
</evidence>
<dbReference type="InterPro" id="IPR003697">
    <property type="entry name" value="Maf-like"/>
</dbReference>
<dbReference type="PIRSF" id="PIRSF006305">
    <property type="entry name" value="Maf"/>
    <property type="match status" value="1"/>
</dbReference>
<accession>A0A9D1H3I6</accession>
<feature type="site" description="Important for substrate specificity" evidence="3">
    <location>
        <position position="76"/>
    </location>
</feature>
<comment type="catalytic activity">
    <reaction evidence="3">
        <text>UTP + H2O = UMP + diphosphate + H(+)</text>
        <dbReference type="Rhea" id="RHEA:29395"/>
        <dbReference type="ChEBI" id="CHEBI:15377"/>
        <dbReference type="ChEBI" id="CHEBI:15378"/>
        <dbReference type="ChEBI" id="CHEBI:33019"/>
        <dbReference type="ChEBI" id="CHEBI:46398"/>
        <dbReference type="ChEBI" id="CHEBI:57865"/>
        <dbReference type="EC" id="3.6.1.9"/>
    </reaction>
</comment>
<dbReference type="AlphaFoldDB" id="A0A9D1H3I6"/>
<dbReference type="Proteomes" id="UP000824165">
    <property type="component" value="Unassembled WGS sequence"/>
</dbReference>
<sequence>MTPHFILASSSPRRKELLASIGLEYDVVVPDADESAVSRDGITPELYVQELALIKAAAAAKLVLKDKNAVIIAADTVVSNNGEILGKPEDAEDAFNMLSSLSGHKHTVYTGCCVMSVRSGKTVCRTSSADVYFKELSADKIWRYIATGEPADKAGAYGIQGIGGTLVEKTDGDYQSVVGLGISSLSDILENEFNINIF</sequence>
<dbReference type="GO" id="GO:0005737">
    <property type="term" value="C:cytoplasm"/>
    <property type="evidence" value="ECO:0007669"/>
    <property type="project" value="UniProtKB-SubCell"/>
</dbReference>
<dbReference type="EC" id="3.6.1.9" evidence="3"/>
<feature type="site" description="Important for substrate specificity" evidence="3">
    <location>
        <position position="160"/>
    </location>
</feature>
<reference evidence="4" key="2">
    <citation type="journal article" date="2021" name="PeerJ">
        <title>Extensive microbial diversity within the chicken gut microbiome revealed by metagenomics and culture.</title>
        <authorList>
            <person name="Gilroy R."/>
            <person name="Ravi A."/>
            <person name="Getino M."/>
            <person name="Pursley I."/>
            <person name="Horton D.L."/>
            <person name="Alikhan N.F."/>
            <person name="Baker D."/>
            <person name="Gharbi K."/>
            <person name="Hall N."/>
            <person name="Watson M."/>
            <person name="Adriaenssens E.M."/>
            <person name="Foster-Nyarko E."/>
            <person name="Jarju S."/>
            <person name="Secka A."/>
            <person name="Antonio M."/>
            <person name="Oren A."/>
            <person name="Chaudhuri R.R."/>
            <person name="La Ragione R."/>
            <person name="Hildebrand F."/>
            <person name="Pallen M.J."/>
        </authorList>
    </citation>
    <scope>NUCLEOTIDE SEQUENCE</scope>
    <source>
        <strain evidence="4">CHK181-108</strain>
    </source>
</reference>
<dbReference type="CDD" id="cd00555">
    <property type="entry name" value="Maf"/>
    <property type="match status" value="1"/>
</dbReference>
<keyword evidence="2 3" id="KW-0378">Hydrolase</keyword>
<keyword evidence="3" id="KW-0963">Cytoplasm</keyword>
<dbReference type="GO" id="GO:0047429">
    <property type="term" value="F:nucleoside triphosphate diphosphatase activity"/>
    <property type="evidence" value="ECO:0007669"/>
    <property type="project" value="UniProtKB-EC"/>
</dbReference>
<dbReference type="Gene3D" id="3.90.950.10">
    <property type="match status" value="1"/>
</dbReference>
<proteinExistence type="inferred from homology"/>
<comment type="similarity">
    <text evidence="3">Belongs to the Maf family. YhdE subfamily.</text>
</comment>
<dbReference type="PANTHER" id="PTHR43213">
    <property type="entry name" value="BIFUNCTIONAL DTTP/UTP PYROPHOSPHATASE/METHYLTRANSFERASE PROTEIN-RELATED"/>
    <property type="match status" value="1"/>
</dbReference>